<protein>
    <submittedName>
        <fullName evidence="2">Uncharacterized protein</fullName>
    </submittedName>
</protein>
<reference evidence="2 3" key="1">
    <citation type="submission" date="2018-11" db="EMBL/GenBank/DDBJ databases">
        <authorList>
            <consortium name="Pathogen Informatics"/>
        </authorList>
    </citation>
    <scope>NUCLEOTIDE SEQUENCE [LARGE SCALE GENOMIC DNA]</scope>
</reference>
<keyword evidence="1" id="KW-0812">Transmembrane</keyword>
<keyword evidence="1" id="KW-1133">Transmembrane helix</keyword>
<evidence type="ECO:0000313" key="3">
    <source>
        <dbReference type="Proteomes" id="UP000276776"/>
    </source>
</evidence>
<organism evidence="2 3">
    <name type="scientific">Thelazia callipaeda</name>
    <name type="common">Oriental eyeworm</name>
    <name type="synonym">Parasitic nematode</name>
    <dbReference type="NCBI Taxonomy" id="103827"/>
    <lineage>
        <taxon>Eukaryota</taxon>
        <taxon>Metazoa</taxon>
        <taxon>Ecdysozoa</taxon>
        <taxon>Nematoda</taxon>
        <taxon>Chromadorea</taxon>
        <taxon>Rhabditida</taxon>
        <taxon>Spirurina</taxon>
        <taxon>Spiruromorpha</taxon>
        <taxon>Thelazioidea</taxon>
        <taxon>Thelaziidae</taxon>
        <taxon>Thelazia</taxon>
    </lineage>
</organism>
<dbReference type="EMBL" id="UYYF01004647">
    <property type="protein sequence ID" value="VDN06095.1"/>
    <property type="molecule type" value="Genomic_DNA"/>
</dbReference>
<name>A0A3P7KNH2_THECL</name>
<proteinExistence type="predicted"/>
<dbReference type="AlphaFoldDB" id="A0A3P7KNH2"/>
<evidence type="ECO:0000313" key="2">
    <source>
        <dbReference type="EMBL" id="VDN06095.1"/>
    </source>
</evidence>
<dbReference type="STRING" id="103827.A0A3P7KNH2"/>
<feature type="transmembrane region" description="Helical" evidence="1">
    <location>
        <begin position="44"/>
        <end position="65"/>
    </location>
</feature>
<keyword evidence="3" id="KW-1185">Reference proteome</keyword>
<accession>A0A3P7KNH2</accession>
<dbReference type="Proteomes" id="UP000276776">
    <property type="component" value="Unassembled WGS sequence"/>
</dbReference>
<sequence>MWDDRYNKPRLFLFGENRRKVYEIHDKLSVPLFKRSCYGMYLEVMYRLSLGVAALIIGCSLYVMLIPEEVRLKYKHRLKHLKNEEHP</sequence>
<keyword evidence="1" id="KW-0472">Membrane</keyword>
<evidence type="ECO:0000256" key="1">
    <source>
        <dbReference type="SAM" id="Phobius"/>
    </source>
</evidence>
<dbReference type="OrthoDB" id="5796941at2759"/>
<gene>
    <name evidence="2" type="ORF">TCLT_LOCUS8527</name>
</gene>